<dbReference type="RefSeq" id="WP_206573566.1">
    <property type="nucleotide sequence ID" value="NZ_JAFKCV010000004.1"/>
</dbReference>
<reference evidence="2" key="1">
    <citation type="submission" date="2021-03" db="EMBL/GenBank/DDBJ databases">
        <title>novel species isolated from a fishpond in China.</title>
        <authorList>
            <person name="Lu H."/>
            <person name="Cai Z."/>
        </authorList>
    </citation>
    <scope>NUCLEOTIDE SEQUENCE</scope>
    <source>
        <strain evidence="2">JCM 30855</strain>
    </source>
</reference>
<feature type="chain" id="PRO_5037865127" evidence="1">
    <location>
        <begin position="23"/>
        <end position="299"/>
    </location>
</feature>
<evidence type="ECO:0000313" key="3">
    <source>
        <dbReference type="Proteomes" id="UP000664654"/>
    </source>
</evidence>
<dbReference type="Proteomes" id="UP000664654">
    <property type="component" value="Unassembled WGS sequence"/>
</dbReference>
<proteinExistence type="predicted"/>
<keyword evidence="3" id="KW-1185">Reference proteome</keyword>
<evidence type="ECO:0000256" key="1">
    <source>
        <dbReference type="SAM" id="SignalP"/>
    </source>
</evidence>
<dbReference type="SUPFAM" id="SSF53474">
    <property type="entry name" value="alpha/beta-Hydrolases"/>
    <property type="match status" value="1"/>
</dbReference>
<sequence>MLQLRLMLLTALLWVLASPAMAAHSQPWQHSEKGHYSFGGWAGGELDIQFSVPADSNADTPILMVIPGARRNADQYRDHWHELAMQHGFIVLAIGCDRQVCPTEYDYNLGGLLDARGNSRPSDQQFFLAPEQVFSDFVQAFGSNQKQFALYGHSAGGGFVHLYMLARPSAPVSQAVSANAAFFTLPEPDRPFPFGLKGTSLDATQVDSWLQRPLTIMLADQDLGPRTKPLSNSEAANQQGLNVFARGLAFYAGVINRASARQIQPVWKLEIVQGVGHNSAHIAPHAVKYLFPRLTGDKV</sequence>
<dbReference type="EMBL" id="JAFKCV010000004">
    <property type="protein sequence ID" value="MBN7825461.1"/>
    <property type="molecule type" value="Genomic_DNA"/>
</dbReference>
<dbReference type="GO" id="GO:0016787">
    <property type="term" value="F:hydrolase activity"/>
    <property type="evidence" value="ECO:0007669"/>
    <property type="project" value="UniProtKB-KW"/>
</dbReference>
<accession>A0A939DPB6</accession>
<evidence type="ECO:0000313" key="2">
    <source>
        <dbReference type="EMBL" id="MBN7825461.1"/>
    </source>
</evidence>
<name>A0A939DPB6_9ALTE</name>
<keyword evidence="1" id="KW-0732">Signal</keyword>
<protein>
    <submittedName>
        <fullName evidence="2">Alpha/beta hydrolase</fullName>
    </submittedName>
</protein>
<organism evidence="2 3">
    <name type="scientific">Bowmanella dokdonensis</name>
    <dbReference type="NCBI Taxonomy" id="751969"/>
    <lineage>
        <taxon>Bacteria</taxon>
        <taxon>Pseudomonadati</taxon>
        <taxon>Pseudomonadota</taxon>
        <taxon>Gammaproteobacteria</taxon>
        <taxon>Alteromonadales</taxon>
        <taxon>Alteromonadaceae</taxon>
        <taxon>Bowmanella</taxon>
    </lineage>
</organism>
<feature type="signal peptide" evidence="1">
    <location>
        <begin position="1"/>
        <end position="22"/>
    </location>
</feature>
<comment type="caution">
    <text evidence="2">The sequence shown here is derived from an EMBL/GenBank/DDBJ whole genome shotgun (WGS) entry which is preliminary data.</text>
</comment>
<dbReference type="AlphaFoldDB" id="A0A939DPB6"/>
<dbReference type="InterPro" id="IPR029058">
    <property type="entry name" value="AB_hydrolase_fold"/>
</dbReference>
<keyword evidence="2" id="KW-0378">Hydrolase</keyword>
<gene>
    <name evidence="2" type="ORF">J0A66_09535</name>
</gene>
<dbReference type="Gene3D" id="3.40.50.1820">
    <property type="entry name" value="alpha/beta hydrolase"/>
    <property type="match status" value="1"/>
</dbReference>